<evidence type="ECO:0000256" key="1">
    <source>
        <dbReference type="ARBA" id="ARBA00008857"/>
    </source>
</evidence>
<dbReference type="PANTHER" id="PTHR30629">
    <property type="entry name" value="PROPHAGE INTEGRASE"/>
    <property type="match status" value="1"/>
</dbReference>
<name>A0A1I0CV60_9GAMM</name>
<dbReference type="InterPro" id="IPR038488">
    <property type="entry name" value="Integrase_DNA-bd_sf"/>
</dbReference>
<feature type="domain" description="Core-binding (CB)" evidence="7">
    <location>
        <begin position="102"/>
        <end position="182"/>
    </location>
</feature>
<dbReference type="InterPro" id="IPR044068">
    <property type="entry name" value="CB"/>
</dbReference>
<keyword evidence="2" id="KW-0229">DNA integration</keyword>
<dbReference type="InterPro" id="IPR025166">
    <property type="entry name" value="Integrase_DNA_bind_dom"/>
</dbReference>
<dbReference type="CDD" id="cd00801">
    <property type="entry name" value="INT_P4_C"/>
    <property type="match status" value="1"/>
</dbReference>
<dbReference type="Pfam" id="PF13356">
    <property type="entry name" value="Arm-DNA-bind_3"/>
    <property type="match status" value="1"/>
</dbReference>
<dbReference type="EMBL" id="FOHV01000012">
    <property type="protein sequence ID" value="SET23645.1"/>
    <property type="molecule type" value="Genomic_DNA"/>
</dbReference>
<dbReference type="Proteomes" id="UP000242642">
    <property type="component" value="Unassembled WGS sequence"/>
</dbReference>
<evidence type="ECO:0000259" key="7">
    <source>
        <dbReference type="PROSITE" id="PS51900"/>
    </source>
</evidence>
<evidence type="ECO:0000259" key="6">
    <source>
        <dbReference type="PROSITE" id="PS51898"/>
    </source>
</evidence>
<dbReference type="InterPro" id="IPR002104">
    <property type="entry name" value="Integrase_catalytic"/>
</dbReference>
<dbReference type="InterPro" id="IPR053876">
    <property type="entry name" value="Phage_int_M"/>
</dbReference>
<dbReference type="PANTHER" id="PTHR30629:SF9">
    <property type="entry name" value="PROTEIN INTB-RELATED"/>
    <property type="match status" value="1"/>
</dbReference>
<evidence type="ECO:0000256" key="3">
    <source>
        <dbReference type="ARBA" id="ARBA00023125"/>
    </source>
</evidence>
<evidence type="ECO:0000256" key="5">
    <source>
        <dbReference type="PROSITE-ProRule" id="PRU01248"/>
    </source>
</evidence>
<keyword evidence="9" id="KW-1185">Reference proteome</keyword>
<evidence type="ECO:0000313" key="9">
    <source>
        <dbReference type="Proteomes" id="UP000242642"/>
    </source>
</evidence>
<dbReference type="Pfam" id="PF22022">
    <property type="entry name" value="Phage_int_M"/>
    <property type="match status" value="1"/>
</dbReference>
<comment type="similarity">
    <text evidence="1">Belongs to the 'phage' integrase family.</text>
</comment>
<dbReference type="Gene3D" id="3.30.160.390">
    <property type="entry name" value="Integrase, DNA-binding domain"/>
    <property type="match status" value="1"/>
</dbReference>
<proteinExistence type="inferred from homology"/>
<dbReference type="InterPro" id="IPR011010">
    <property type="entry name" value="DNA_brk_join_enz"/>
</dbReference>
<dbReference type="RefSeq" id="WP_093319815.1">
    <property type="nucleotide sequence ID" value="NZ_FOHV01000012.1"/>
</dbReference>
<dbReference type="GO" id="GO:0015074">
    <property type="term" value="P:DNA integration"/>
    <property type="evidence" value="ECO:0007669"/>
    <property type="project" value="UniProtKB-KW"/>
</dbReference>
<dbReference type="Pfam" id="PF00589">
    <property type="entry name" value="Phage_integrase"/>
    <property type="match status" value="1"/>
</dbReference>
<sequence length="422" mass="48396">MALTELKIKNVKPEEKQFKLTDGEGMHLLVHPNGSKYWRLQYRFDGKQKMLALGTYPDVSLAKARELRAEYRKYLKEGIDPALIKANGGKPIDKDDIPTEIIKFKDVAVEWHKSNNTWSDYHRKRVLSSLEANIFPSIGDSDIRKLTTRDLWLPIKAVENSGRIEVAQRMLQRIKSIMRFAVQTGILTYNPSHDLTGAVAPQKVKHRPALPLEKLPELLARIDNYQGKLLTKLAVKLSLLIFIRSSELRFARWEEIDFDKAIWTIPAEREALDGVKYSSRGSKMRTPHLVPLSRQAIEILREIQEISGDKPIIFIGDRDSTKVMSEGTVNKALARMGYDTKTEVCGHGFRTMACSSLIESGKWSRDAVERQMSHQERNGVRAAYIHKAEHINERRLMMQWWADFLDANTKETTAPFDFHVTS</sequence>
<accession>A0A1I0CV60</accession>
<dbReference type="InterPro" id="IPR010998">
    <property type="entry name" value="Integrase_recombinase_N"/>
</dbReference>
<dbReference type="InterPro" id="IPR050808">
    <property type="entry name" value="Phage_Integrase"/>
</dbReference>
<dbReference type="PROSITE" id="PS51898">
    <property type="entry name" value="TYR_RECOMBINASE"/>
    <property type="match status" value="1"/>
</dbReference>
<dbReference type="AlphaFoldDB" id="A0A1I0CV60"/>
<evidence type="ECO:0000256" key="4">
    <source>
        <dbReference type="ARBA" id="ARBA00023172"/>
    </source>
</evidence>
<dbReference type="OrthoDB" id="9795573at2"/>
<dbReference type="InterPro" id="IPR013762">
    <property type="entry name" value="Integrase-like_cat_sf"/>
</dbReference>
<keyword evidence="3 5" id="KW-0238">DNA-binding</keyword>
<feature type="domain" description="Tyr recombinase" evidence="6">
    <location>
        <begin position="205"/>
        <end position="397"/>
    </location>
</feature>
<protein>
    <submittedName>
        <fullName evidence="8">Integrase</fullName>
    </submittedName>
</protein>
<dbReference type="GO" id="GO:0003677">
    <property type="term" value="F:DNA binding"/>
    <property type="evidence" value="ECO:0007669"/>
    <property type="project" value="UniProtKB-UniRule"/>
</dbReference>
<keyword evidence="4" id="KW-0233">DNA recombination</keyword>
<gene>
    <name evidence="8" type="ORF">SAMN02583745_01758</name>
</gene>
<evidence type="ECO:0000256" key="2">
    <source>
        <dbReference type="ARBA" id="ARBA00022908"/>
    </source>
</evidence>
<dbReference type="GO" id="GO:0006310">
    <property type="term" value="P:DNA recombination"/>
    <property type="evidence" value="ECO:0007669"/>
    <property type="project" value="UniProtKB-KW"/>
</dbReference>
<reference evidence="9" key="1">
    <citation type="submission" date="2016-10" db="EMBL/GenBank/DDBJ databases">
        <authorList>
            <person name="Varghese N."/>
            <person name="Submissions S."/>
        </authorList>
    </citation>
    <scope>NUCLEOTIDE SEQUENCE [LARGE SCALE GENOMIC DNA]</scope>
    <source>
        <strain evidence="9">DSM 18579</strain>
    </source>
</reference>
<dbReference type="SUPFAM" id="SSF56349">
    <property type="entry name" value="DNA breaking-rejoining enzymes"/>
    <property type="match status" value="1"/>
</dbReference>
<dbReference type="STRING" id="1123402.SAMN02583745_01758"/>
<dbReference type="PROSITE" id="PS51900">
    <property type="entry name" value="CB"/>
    <property type="match status" value="1"/>
</dbReference>
<organism evidence="8 9">
    <name type="scientific">Thorsellia anophelis DSM 18579</name>
    <dbReference type="NCBI Taxonomy" id="1123402"/>
    <lineage>
        <taxon>Bacteria</taxon>
        <taxon>Pseudomonadati</taxon>
        <taxon>Pseudomonadota</taxon>
        <taxon>Gammaproteobacteria</taxon>
        <taxon>Enterobacterales</taxon>
        <taxon>Thorselliaceae</taxon>
        <taxon>Thorsellia</taxon>
    </lineage>
</organism>
<evidence type="ECO:0000313" key="8">
    <source>
        <dbReference type="EMBL" id="SET23645.1"/>
    </source>
</evidence>
<dbReference type="Gene3D" id="1.10.443.10">
    <property type="entry name" value="Intergrase catalytic core"/>
    <property type="match status" value="1"/>
</dbReference>
<dbReference type="Gene3D" id="1.10.150.130">
    <property type="match status" value="1"/>
</dbReference>